<feature type="domain" description="RNA polymerase sigma factor 70 region 4 type 2" evidence="6">
    <location>
        <begin position="117"/>
        <end position="169"/>
    </location>
</feature>
<keyword evidence="4" id="KW-0804">Transcription</keyword>
<evidence type="ECO:0000256" key="4">
    <source>
        <dbReference type="ARBA" id="ARBA00023163"/>
    </source>
</evidence>
<dbReference type="GO" id="GO:0016987">
    <property type="term" value="F:sigma factor activity"/>
    <property type="evidence" value="ECO:0007669"/>
    <property type="project" value="UniProtKB-KW"/>
</dbReference>
<dbReference type="CDD" id="cd06171">
    <property type="entry name" value="Sigma70_r4"/>
    <property type="match status" value="1"/>
</dbReference>
<evidence type="ECO:0000259" key="5">
    <source>
        <dbReference type="Pfam" id="PF04542"/>
    </source>
</evidence>
<evidence type="ECO:0000313" key="8">
    <source>
        <dbReference type="EMBL" id="KNB69615.1"/>
    </source>
</evidence>
<dbReference type="SUPFAM" id="SSF88659">
    <property type="entry name" value="Sigma3 and sigma4 domains of RNA polymerase sigma factors"/>
    <property type="match status" value="1"/>
</dbReference>
<dbReference type="InterPro" id="IPR014284">
    <property type="entry name" value="RNA_pol_sigma-70_dom"/>
</dbReference>
<dbReference type="InterPro" id="IPR013324">
    <property type="entry name" value="RNA_pol_sigma_r3/r4-like"/>
</dbReference>
<protein>
    <submittedName>
        <fullName evidence="7">RNA polymerase sigma24 factor</fullName>
    </submittedName>
</protein>
<evidence type="ECO:0000259" key="6">
    <source>
        <dbReference type="Pfam" id="PF08281"/>
    </source>
</evidence>
<accession>A0A0K9YN68</accession>
<evidence type="ECO:0000313" key="7">
    <source>
        <dbReference type="EMBL" id="GED71326.1"/>
    </source>
</evidence>
<reference evidence="9" key="1">
    <citation type="submission" date="2015-07" db="EMBL/GenBank/DDBJ databases">
        <title>Genome sequencing project for genomic taxonomy and phylogenomics of Bacillus-like bacteria.</title>
        <authorList>
            <person name="Liu B."/>
            <person name="Wang J."/>
            <person name="Zhu Y."/>
            <person name="Liu G."/>
            <person name="Chen Q."/>
            <person name="Chen Z."/>
            <person name="Lan J."/>
            <person name="Che J."/>
            <person name="Ge C."/>
            <person name="Shi H."/>
            <person name="Pan Z."/>
            <person name="Liu X."/>
        </authorList>
    </citation>
    <scope>NUCLEOTIDE SEQUENCE [LARGE SCALE GENOMIC DNA]</scope>
    <source>
        <strain evidence="9">DSM 9887</strain>
    </source>
</reference>
<dbReference type="EMBL" id="BJON01000020">
    <property type="protein sequence ID" value="GED71326.1"/>
    <property type="molecule type" value="Genomic_DNA"/>
</dbReference>
<evidence type="ECO:0000256" key="1">
    <source>
        <dbReference type="ARBA" id="ARBA00010641"/>
    </source>
</evidence>
<dbReference type="PATRIC" id="fig|54915.3.peg.4697"/>
<keyword evidence="2" id="KW-0805">Transcription regulation</keyword>
<dbReference type="Proteomes" id="UP000036834">
    <property type="component" value="Unassembled WGS sequence"/>
</dbReference>
<evidence type="ECO:0000313" key="10">
    <source>
        <dbReference type="Proteomes" id="UP000319578"/>
    </source>
</evidence>
<dbReference type="InterPro" id="IPR007627">
    <property type="entry name" value="RNA_pol_sigma70_r2"/>
</dbReference>
<dbReference type="AlphaFoldDB" id="A0A0K9YN68"/>
<evidence type="ECO:0000313" key="9">
    <source>
        <dbReference type="Proteomes" id="UP000036834"/>
    </source>
</evidence>
<dbReference type="Gene3D" id="1.10.10.10">
    <property type="entry name" value="Winged helix-like DNA-binding domain superfamily/Winged helix DNA-binding domain"/>
    <property type="match status" value="1"/>
</dbReference>
<dbReference type="RefSeq" id="WP_049741641.1">
    <property type="nucleotide sequence ID" value="NZ_BJON01000020.1"/>
</dbReference>
<comment type="caution">
    <text evidence="8">The sequence shown here is derived from an EMBL/GenBank/DDBJ whole genome shotgun (WGS) entry which is preliminary data.</text>
</comment>
<proteinExistence type="inferred from homology"/>
<sequence length="201" mass="23763">MEEINLIKICQSGHIAAFELLLKKYEHKAMQTAYLITRQKELSEDIVQEAFIQCYNQLHTLRQPEYFRTWFYRILIRLSYRMVKKEKWKAIFSQKPVSDIGYSPRFEEKIAAKEMYQSLYESVNSLSEKLRTVVVLFYFNEMTTKEIADVLSVSEGTVKSRLHHARKRMQQTLQDKGYLSFEPIGRGEQTYVGNTVTEHAE</sequence>
<feature type="domain" description="RNA polymerase sigma-70 region 2" evidence="5">
    <location>
        <begin position="22"/>
        <end position="88"/>
    </location>
</feature>
<dbReference type="NCBIfam" id="TIGR02937">
    <property type="entry name" value="sigma70-ECF"/>
    <property type="match status" value="1"/>
</dbReference>
<dbReference type="SUPFAM" id="SSF88946">
    <property type="entry name" value="Sigma2 domain of RNA polymerase sigma factors"/>
    <property type="match status" value="1"/>
</dbReference>
<reference evidence="7 10" key="3">
    <citation type="submission" date="2019-06" db="EMBL/GenBank/DDBJ databases">
        <title>Whole genome shotgun sequence of Brevibacillus reuszeri NBRC 15719.</title>
        <authorList>
            <person name="Hosoyama A."/>
            <person name="Uohara A."/>
            <person name="Ohji S."/>
            <person name="Ichikawa N."/>
        </authorList>
    </citation>
    <scope>NUCLEOTIDE SEQUENCE [LARGE SCALE GENOMIC DNA]</scope>
    <source>
        <strain evidence="7 10">NBRC 15719</strain>
    </source>
</reference>
<reference evidence="8" key="2">
    <citation type="submission" date="2015-07" db="EMBL/GenBank/DDBJ databases">
        <title>MeaNS - Measles Nucleotide Surveillance Program.</title>
        <authorList>
            <person name="Tran T."/>
            <person name="Druce J."/>
        </authorList>
    </citation>
    <scope>NUCLEOTIDE SEQUENCE</scope>
    <source>
        <strain evidence="8">DSM 9887</strain>
    </source>
</reference>
<dbReference type="PANTHER" id="PTHR43133:SF51">
    <property type="entry name" value="RNA POLYMERASE SIGMA FACTOR"/>
    <property type="match status" value="1"/>
</dbReference>
<dbReference type="InterPro" id="IPR036388">
    <property type="entry name" value="WH-like_DNA-bd_sf"/>
</dbReference>
<dbReference type="GO" id="GO:0006352">
    <property type="term" value="P:DNA-templated transcription initiation"/>
    <property type="evidence" value="ECO:0007669"/>
    <property type="project" value="InterPro"/>
</dbReference>
<evidence type="ECO:0000256" key="2">
    <source>
        <dbReference type="ARBA" id="ARBA00023015"/>
    </source>
</evidence>
<keyword evidence="10" id="KW-1185">Reference proteome</keyword>
<evidence type="ECO:0000256" key="3">
    <source>
        <dbReference type="ARBA" id="ARBA00023082"/>
    </source>
</evidence>
<dbReference type="PANTHER" id="PTHR43133">
    <property type="entry name" value="RNA POLYMERASE ECF-TYPE SIGMA FACTO"/>
    <property type="match status" value="1"/>
</dbReference>
<dbReference type="STRING" id="54915.ADS79_27545"/>
<dbReference type="EMBL" id="LGIQ01000011">
    <property type="protein sequence ID" value="KNB69615.1"/>
    <property type="molecule type" value="Genomic_DNA"/>
</dbReference>
<dbReference type="InterPro" id="IPR013249">
    <property type="entry name" value="RNA_pol_sigma70_r4_t2"/>
</dbReference>
<name>A0A0K9YN68_9BACL</name>
<dbReference type="Pfam" id="PF08281">
    <property type="entry name" value="Sigma70_r4_2"/>
    <property type="match status" value="1"/>
</dbReference>
<dbReference type="Pfam" id="PF04542">
    <property type="entry name" value="Sigma70_r2"/>
    <property type="match status" value="1"/>
</dbReference>
<dbReference type="Gene3D" id="1.10.1740.10">
    <property type="match status" value="1"/>
</dbReference>
<dbReference type="Proteomes" id="UP000319578">
    <property type="component" value="Unassembled WGS sequence"/>
</dbReference>
<gene>
    <name evidence="8" type="ORF">ADS79_27545</name>
    <name evidence="7" type="ORF">BRE01_50280</name>
</gene>
<dbReference type="GO" id="GO:0003677">
    <property type="term" value="F:DNA binding"/>
    <property type="evidence" value="ECO:0007669"/>
    <property type="project" value="InterPro"/>
</dbReference>
<keyword evidence="3" id="KW-0731">Sigma factor</keyword>
<dbReference type="InterPro" id="IPR039425">
    <property type="entry name" value="RNA_pol_sigma-70-like"/>
</dbReference>
<dbReference type="InterPro" id="IPR013325">
    <property type="entry name" value="RNA_pol_sigma_r2"/>
</dbReference>
<comment type="similarity">
    <text evidence="1">Belongs to the sigma-70 factor family. ECF subfamily.</text>
</comment>
<organism evidence="8 9">
    <name type="scientific">Brevibacillus reuszeri</name>
    <dbReference type="NCBI Taxonomy" id="54915"/>
    <lineage>
        <taxon>Bacteria</taxon>
        <taxon>Bacillati</taxon>
        <taxon>Bacillota</taxon>
        <taxon>Bacilli</taxon>
        <taxon>Bacillales</taxon>
        <taxon>Paenibacillaceae</taxon>
        <taxon>Brevibacillus</taxon>
    </lineage>
</organism>